<proteinExistence type="predicted"/>
<evidence type="ECO:0008006" key="4">
    <source>
        <dbReference type="Google" id="ProtNLM"/>
    </source>
</evidence>
<keyword evidence="3" id="KW-1185">Reference proteome</keyword>
<feature type="region of interest" description="Disordered" evidence="1">
    <location>
        <begin position="204"/>
        <end position="232"/>
    </location>
</feature>
<dbReference type="AlphaFoldDB" id="A0A0D0A0E9"/>
<protein>
    <recommendedName>
        <fullName evidence="4">Retrotransposon gag domain-containing protein</fullName>
    </recommendedName>
</protein>
<accession>A0A0D0A0E9</accession>
<sequence>MSSTTITPQPSFYGDYEKGEEPTNWLRKYELSLPTTATDTDKLTRFELQCAAASPAEDWYANLPTADKATWVAFRAAFRTRWPQPTQVALMVAQKKERIKAIVLKEEEIGVMIEEDRGREWGHVRWAKKVARMAQGFNDTQCRLLDVVLDNTPEILRDLLVDNYTSWTDFEADVTKVSASQLHRAKQRLVTDRKLREDMDKLQTQTANDHKATQPPSQPNQAPYSQAPLLTPQVPQTPQAAHLFAPAAPVSRGNLFYGYRGYPQTPTRRGGSPADRMRTAAQFATIPHHPNSEAGKQAYTQQLQDWHAQHGTDAIPNSQRPYPLKPGTSPIGSRKCFNCGMATMPPHQAYDCTNEPVPIQETKWRETVSRLVLRTLAMPTTPGPTSNVQFVANTVPAQYNIPQGHYPTPAPTYPQYSYFAEPYELYHLTGNEYGLQQ</sequence>
<dbReference type="Proteomes" id="UP000054485">
    <property type="component" value="Unassembled WGS sequence"/>
</dbReference>
<dbReference type="HOGENOM" id="CLU_037286_0_0_1"/>
<dbReference type="InParanoid" id="A0A0D0A0E9"/>
<dbReference type="EMBL" id="KN835639">
    <property type="protein sequence ID" value="KIK35301.1"/>
    <property type="molecule type" value="Genomic_DNA"/>
</dbReference>
<reference evidence="3" key="2">
    <citation type="submission" date="2015-01" db="EMBL/GenBank/DDBJ databases">
        <title>Evolutionary Origins and Diversification of the Mycorrhizal Mutualists.</title>
        <authorList>
            <consortium name="DOE Joint Genome Institute"/>
            <consortium name="Mycorrhizal Genomics Consortium"/>
            <person name="Kohler A."/>
            <person name="Kuo A."/>
            <person name="Nagy L.G."/>
            <person name="Floudas D."/>
            <person name="Copeland A."/>
            <person name="Barry K.W."/>
            <person name="Cichocki N."/>
            <person name="Veneault-Fourrey C."/>
            <person name="LaButti K."/>
            <person name="Lindquist E.A."/>
            <person name="Lipzen A."/>
            <person name="Lundell T."/>
            <person name="Morin E."/>
            <person name="Murat C."/>
            <person name="Riley R."/>
            <person name="Ohm R."/>
            <person name="Sun H."/>
            <person name="Tunlid A."/>
            <person name="Henrissat B."/>
            <person name="Grigoriev I.V."/>
            <person name="Hibbett D.S."/>
            <person name="Martin F."/>
        </authorList>
    </citation>
    <scope>NUCLEOTIDE SEQUENCE [LARGE SCALE GENOMIC DNA]</scope>
    <source>
        <strain evidence="3">UH-Slu-Lm8-n1</strain>
    </source>
</reference>
<evidence type="ECO:0000313" key="2">
    <source>
        <dbReference type="EMBL" id="KIK35301.1"/>
    </source>
</evidence>
<name>A0A0D0A0E9_9AGAM</name>
<organism evidence="2 3">
    <name type="scientific">Suillus luteus UH-Slu-Lm8-n1</name>
    <dbReference type="NCBI Taxonomy" id="930992"/>
    <lineage>
        <taxon>Eukaryota</taxon>
        <taxon>Fungi</taxon>
        <taxon>Dikarya</taxon>
        <taxon>Basidiomycota</taxon>
        <taxon>Agaricomycotina</taxon>
        <taxon>Agaricomycetes</taxon>
        <taxon>Agaricomycetidae</taxon>
        <taxon>Boletales</taxon>
        <taxon>Suillineae</taxon>
        <taxon>Suillaceae</taxon>
        <taxon>Suillus</taxon>
    </lineage>
</organism>
<evidence type="ECO:0000313" key="3">
    <source>
        <dbReference type="Proteomes" id="UP000054485"/>
    </source>
</evidence>
<evidence type="ECO:0000256" key="1">
    <source>
        <dbReference type="SAM" id="MobiDB-lite"/>
    </source>
</evidence>
<reference evidence="2 3" key="1">
    <citation type="submission" date="2014-04" db="EMBL/GenBank/DDBJ databases">
        <authorList>
            <consortium name="DOE Joint Genome Institute"/>
            <person name="Kuo A."/>
            <person name="Ruytinx J."/>
            <person name="Rineau F."/>
            <person name="Colpaert J."/>
            <person name="Kohler A."/>
            <person name="Nagy L.G."/>
            <person name="Floudas D."/>
            <person name="Copeland A."/>
            <person name="Barry K.W."/>
            <person name="Cichocki N."/>
            <person name="Veneault-Fourrey C."/>
            <person name="LaButti K."/>
            <person name="Lindquist E.A."/>
            <person name="Lipzen A."/>
            <person name="Lundell T."/>
            <person name="Morin E."/>
            <person name="Murat C."/>
            <person name="Sun H."/>
            <person name="Tunlid A."/>
            <person name="Henrissat B."/>
            <person name="Grigoriev I.V."/>
            <person name="Hibbett D.S."/>
            <person name="Martin F."/>
            <person name="Nordberg H.P."/>
            <person name="Cantor M.N."/>
            <person name="Hua S.X."/>
        </authorList>
    </citation>
    <scope>NUCLEOTIDE SEQUENCE [LARGE SCALE GENOMIC DNA]</scope>
    <source>
        <strain evidence="2 3">UH-Slu-Lm8-n1</strain>
    </source>
</reference>
<dbReference type="OrthoDB" id="2687684at2759"/>
<gene>
    <name evidence="2" type="ORF">CY34DRAFT_96348</name>
</gene>